<accession>A0A6C0C363</accession>
<dbReference type="EMBL" id="MN739310">
    <property type="protein sequence ID" value="QHS97963.1"/>
    <property type="molecule type" value="Genomic_DNA"/>
</dbReference>
<sequence length="328" mass="36649">MQHCNASSVKSLELRAAASGEVGLLGEEAAQRLLSIYGEAATCCFAQLKELSLQHGESKQDALFDVGLNLVCKWDIDIATEEASRLEIAYPEILSLHTYVFLWLMDRLCSNENLHAPVLPQLGEIYAAFMKRVAKHRDVRKGPCFLDWSELVRRSVYVDAFRCVYHDAVQKIIRRGELADVESFTRFSHHRRESHIVPDEAASQTGTVERQRFETNVDNYLDKSNSRVSSVHQNAPSALKLAIRNETTMAEEKTPAPTPRPPYLAALHAESTYPNTQAESERNDQADSESSGVAPQSVSRTSRETKAVTLPGAYFFVDADRNQNAPPI</sequence>
<organism evidence="2">
    <name type="scientific">viral metagenome</name>
    <dbReference type="NCBI Taxonomy" id="1070528"/>
    <lineage>
        <taxon>unclassified sequences</taxon>
        <taxon>metagenomes</taxon>
        <taxon>organismal metagenomes</taxon>
    </lineage>
</organism>
<evidence type="ECO:0000256" key="1">
    <source>
        <dbReference type="SAM" id="MobiDB-lite"/>
    </source>
</evidence>
<evidence type="ECO:0000313" key="2">
    <source>
        <dbReference type="EMBL" id="QHS97963.1"/>
    </source>
</evidence>
<proteinExistence type="predicted"/>
<dbReference type="AlphaFoldDB" id="A0A6C0C363"/>
<name>A0A6C0C363_9ZZZZ</name>
<feature type="compositionally biased region" description="Polar residues" evidence="1">
    <location>
        <begin position="288"/>
        <end position="300"/>
    </location>
</feature>
<feature type="region of interest" description="Disordered" evidence="1">
    <location>
        <begin position="272"/>
        <end position="328"/>
    </location>
</feature>
<reference evidence="2" key="1">
    <citation type="journal article" date="2020" name="Nature">
        <title>Giant virus diversity and host interactions through global metagenomics.</title>
        <authorList>
            <person name="Schulz F."/>
            <person name="Roux S."/>
            <person name="Paez-Espino D."/>
            <person name="Jungbluth S."/>
            <person name="Walsh D.A."/>
            <person name="Denef V.J."/>
            <person name="McMahon K.D."/>
            <person name="Konstantinidis K.T."/>
            <person name="Eloe-Fadrosh E.A."/>
            <person name="Kyrpides N.C."/>
            <person name="Woyke T."/>
        </authorList>
    </citation>
    <scope>NUCLEOTIDE SEQUENCE</scope>
    <source>
        <strain evidence="2">GVMAG-M-3300020182-33</strain>
    </source>
</reference>
<protein>
    <submittedName>
        <fullName evidence="2">Uncharacterized protein</fullName>
    </submittedName>
</protein>